<feature type="domain" description="Uracil-DNA glycosylase-like" evidence="11">
    <location>
        <begin position="55"/>
        <end position="221"/>
    </location>
</feature>
<evidence type="ECO:0000313" key="13">
    <source>
        <dbReference type="Proteomes" id="UP000243904"/>
    </source>
</evidence>
<evidence type="ECO:0000256" key="7">
    <source>
        <dbReference type="ARBA" id="ARBA00023204"/>
    </source>
</evidence>
<keyword evidence="1" id="KW-0004">4Fe-4S</keyword>
<evidence type="ECO:0000256" key="6">
    <source>
        <dbReference type="ARBA" id="ARBA00023014"/>
    </source>
</evidence>
<dbReference type="EMBL" id="LT629750">
    <property type="protein sequence ID" value="SDS06615.1"/>
    <property type="molecule type" value="Genomic_DNA"/>
</dbReference>
<dbReference type="AlphaFoldDB" id="A0A1H1P6I8"/>
<evidence type="ECO:0000256" key="1">
    <source>
        <dbReference type="ARBA" id="ARBA00022485"/>
    </source>
</evidence>
<dbReference type="GO" id="GO:0004844">
    <property type="term" value="F:uracil DNA N-glycosylase activity"/>
    <property type="evidence" value="ECO:0007669"/>
    <property type="project" value="InterPro"/>
</dbReference>
<dbReference type="Pfam" id="PF03167">
    <property type="entry name" value="UDG"/>
    <property type="match status" value="1"/>
</dbReference>
<dbReference type="SUPFAM" id="SSF52141">
    <property type="entry name" value="Uracil-DNA glycosylase-like"/>
    <property type="match status" value="1"/>
</dbReference>
<dbReference type="InterPro" id="IPR044147">
    <property type="entry name" value="UdgB-like"/>
</dbReference>
<evidence type="ECO:0000256" key="8">
    <source>
        <dbReference type="ARBA" id="ARBA00023779"/>
    </source>
</evidence>
<dbReference type="PANTHER" id="PTHR33693:SF3">
    <property type="entry name" value="TYPE-5 URACIL-DNA GLYCOSYLASE"/>
    <property type="match status" value="1"/>
</dbReference>
<dbReference type="RefSeq" id="WP_146686424.1">
    <property type="nucleotide sequence ID" value="NZ_LT629750.1"/>
</dbReference>
<dbReference type="GO" id="GO:0051539">
    <property type="term" value="F:4 iron, 4 sulfur cluster binding"/>
    <property type="evidence" value="ECO:0007669"/>
    <property type="project" value="UniProtKB-KW"/>
</dbReference>
<evidence type="ECO:0000313" key="12">
    <source>
        <dbReference type="EMBL" id="SDS06615.1"/>
    </source>
</evidence>
<proteinExistence type="inferred from homology"/>
<evidence type="ECO:0000256" key="9">
    <source>
        <dbReference type="ARBA" id="ARBA00023887"/>
    </source>
</evidence>
<keyword evidence="4" id="KW-0378">Hydrolase</keyword>
<evidence type="ECO:0000256" key="3">
    <source>
        <dbReference type="ARBA" id="ARBA00022763"/>
    </source>
</evidence>
<dbReference type="CDD" id="cd10031">
    <property type="entry name" value="UDG-F5_TTUDGB_like"/>
    <property type="match status" value="1"/>
</dbReference>
<evidence type="ECO:0000259" key="11">
    <source>
        <dbReference type="SMART" id="SM00986"/>
    </source>
</evidence>
<sequence>MTTISTTDAARGKPPPANSLLRTAPDRNCPLCPRLAEFRAQARAREPGWFNSPVPSFGDPDARLLIVGLAPGMQGANRTGRPFTGDYAGDLLYATLLEYGFAKGNYQARPDDGLTLVDCRISNAVRCVPPQNKPLPAEINTCRSFLSATIETMPKLRAIIALGRIAHDTTLKILNLRGAAAPFAHGAIHQAGTIKLYDSYHCSRYNTNTRVLTPDMFRSVFAKVKADLDERRNP</sequence>
<gene>
    <name evidence="12" type="ORF">SAMN05444158_0893</name>
</gene>
<evidence type="ECO:0000256" key="5">
    <source>
        <dbReference type="ARBA" id="ARBA00023004"/>
    </source>
</evidence>
<keyword evidence="7" id="KW-0234">DNA repair</keyword>
<keyword evidence="13" id="KW-1185">Reference proteome</keyword>
<keyword evidence="2" id="KW-0479">Metal-binding</keyword>
<reference evidence="13" key="1">
    <citation type="submission" date="2016-10" db="EMBL/GenBank/DDBJ databases">
        <authorList>
            <person name="Varghese N."/>
            <person name="Submissions S."/>
        </authorList>
    </citation>
    <scope>NUCLEOTIDE SEQUENCE [LARGE SCALE GENOMIC DNA]</scope>
    <source>
        <strain evidence="13">GAS369</strain>
    </source>
</reference>
<dbReference type="InterPro" id="IPR005122">
    <property type="entry name" value="Uracil-DNA_glycosylase-like"/>
</dbReference>
<dbReference type="Proteomes" id="UP000243904">
    <property type="component" value="Chromosome I"/>
</dbReference>
<keyword evidence="3" id="KW-0227">DNA damage</keyword>
<dbReference type="SMART" id="SM00986">
    <property type="entry name" value="UDG"/>
    <property type="match status" value="1"/>
</dbReference>
<dbReference type="GO" id="GO:0033958">
    <property type="term" value="F:DNA-deoxyinosine glycosylase activity"/>
    <property type="evidence" value="ECO:0007669"/>
    <property type="project" value="InterPro"/>
</dbReference>
<organism evidence="12 13">
    <name type="scientific">Bradyrhizobium canariense</name>
    <dbReference type="NCBI Taxonomy" id="255045"/>
    <lineage>
        <taxon>Bacteria</taxon>
        <taxon>Pseudomonadati</taxon>
        <taxon>Pseudomonadota</taxon>
        <taxon>Alphaproteobacteria</taxon>
        <taxon>Hyphomicrobiales</taxon>
        <taxon>Nitrobacteraceae</taxon>
        <taxon>Bradyrhizobium</taxon>
    </lineage>
</organism>
<feature type="region of interest" description="Disordered" evidence="10">
    <location>
        <begin position="1"/>
        <end position="24"/>
    </location>
</feature>
<name>A0A1H1P6I8_9BRAD</name>
<dbReference type="SMART" id="SM00987">
    <property type="entry name" value="UreE_C"/>
    <property type="match status" value="1"/>
</dbReference>
<dbReference type="InterPro" id="IPR051536">
    <property type="entry name" value="UDG_Type-4/5"/>
</dbReference>
<accession>A0A1H1P6I8</accession>
<evidence type="ECO:0000256" key="2">
    <source>
        <dbReference type="ARBA" id="ARBA00022723"/>
    </source>
</evidence>
<dbReference type="Gene3D" id="3.40.470.10">
    <property type="entry name" value="Uracil-DNA glycosylase-like domain"/>
    <property type="match status" value="1"/>
</dbReference>
<keyword evidence="5" id="KW-0408">Iron</keyword>
<keyword evidence="6" id="KW-0411">Iron-sulfur</keyword>
<dbReference type="InterPro" id="IPR036895">
    <property type="entry name" value="Uracil-DNA_glycosylase-like_sf"/>
</dbReference>
<dbReference type="PANTHER" id="PTHR33693">
    <property type="entry name" value="TYPE-5 URACIL-DNA GLYCOSYLASE"/>
    <property type="match status" value="1"/>
</dbReference>
<comment type="similarity">
    <text evidence="8">Belongs to the uracil-DNA glycosylase (UDG) superfamily. Type 5 (UDGb) family.</text>
</comment>
<dbReference type="GO" id="GO:0006284">
    <property type="term" value="P:base-excision repair"/>
    <property type="evidence" value="ECO:0007669"/>
    <property type="project" value="InterPro"/>
</dbReference>
<evidence type="ECO:0000256" key="10">
    <source>
        <dbReference type="SAM" id="MobiDB-lite"/>
    </source>
</evidence>
<protein>
    <recommendedName>
        <fullName evidence="9">Type-5 uracil-DNA glycosylase</fullName>
    </recommendedName>
</protein>
<evidence type="ECO:0000256" key="4">
    <source>
        <dbReference type="ARBA" id="ARBA00022801"/>
    </source>
</evidence>
<dbReference type="GO" id="GO:0046872">
    <property type="term" value="F:metal ion binding"/>
    <property type="evidence" value="ECO:0007669"/>
    <property type="project" value="UniProtKB-KW"/>
</dbReference>